<evidence type="ECO:0000256" key="2">
    <source>
        <dbReference type="SAM" id="SignalP"/>
    </source>
</evidence>
<name>A0A251XV68_9MICO</name>
<reference evidence="3 4" key="1">
    <citation type="submission" date="2016-08" db="EMBL/GenBank/DDBJ databases">
        <title>Genome sequence of Clavibacter michiganensis spp. strain CASJ009.</title>
        <authorList>
            <person name="Thapa S.P."/>
            <person name="Coaker G."/>
        </authorList>
    </citation>
    <scope>NUCLEOTIDE SEQUENCE [LARGE SCALE GENOMIC DNA]</scope>
    <source>
        <strain evidence="3">CASJ009</strain>
    </source>
</reference>
<dbReference type="InterPro" id="IPR006311">
    <property type="entry name" value="TAT_signal"/>
</dbReference>
<evidence type="ECO:0008006" key="5">
    <source>
        <dbReference type="Google" id="ProtNLM"/>
    </source>
</evidence>
<dbReference type="EMBL" id="MDHJ01000001">
    <property type="protein sequence ID" value="OUE09464.1"/>
    <property type="molecule type" value="Genomic_DNA"/>
</dbReference>
<sequence>MPPRPSPVPPRRAALVAVVALGAALLGGAPAAVAAEPASPAAAADAADASMSAPAAPPSRLVVTPEAAAAALAYWTPERLAAATDRGKRADGPAPALSTAARPAAATGSVATSAARTAAGRGQHVAAVPHIGRLFGVDDVGGFSCSANVVRSGNRSTIATAGHCVSEHRYFATQLVFLPGYDSGESALGSWPVVGGNVPTRWFAQDEQDDDAAFLAVGRDAAGRDIQSVTGASPVAFDAALVQRASGYGYPTGAPYDGETLIGCQGTTTADGPGKIGFLCDMTSGVSGGPLFIGGSPDGTQFSDLADGDDLHCNGPAWQAAERSAYDLTAAIAT</sequence>
<dbReference type="SUPFAM" id="SSF50494">
    <property type="entry name" value="Trypsin-like serine proteases"/>
    <property type="match status" value="1"/>
</dbReference>
<keyword evidence="2" id="KW-0732">Signal</keyword>
<accession>A0A251XV68</accession>
<feature type="compositionally biased region" description="Low complexity" evidence="1">
    <location>
        <begin position="93"/>
        <end position="103"/>
    </location>
</feature>
<dbReference type="Gene3D" id="2.40.10.10">
    <property type="entry name" value="Trypsin-like serine proteases"/>
    <property type="match status" value="2"/>
</dbReference>
<dbReference type="AlphaFoldDB" id="A0A251XV68"/>
<dbReference type="InterPro" id="IPR043504">
    <property type="entry name" value="Peptidase_S1_PA_chymotrypsin"/>
</dbReference>
<gene>
    <name evidence="3" type="ORF">CMsap09_11010</name>
</gene>
<evidence type="ECO:0000313" key="4">
    <source>
        <dbReference type="Proteomes" id="UP000195106"/>
    </source>
</evidence>
<comment type="caution">
    <text evidence="3">The sequence shown here is derived from an EMBL/GenBank/DDBJ whole genome shotgun (WGS) entry which is preliminary data.</text>
</comment>
<organism evidence="3 4">
    <name type="scientific">Clavibacter michiganensis</name>
    <dbReference type="NCBI Taxonomy" id="28447"/>
    <lineage>
        <taxon>Bacteria</taxon>
        <taxon>Bacillati</taxon>
        <taxon>Actinomycetota</taxon>
        <taxon>Actinomycetes</taxon>
        <taxon>Micrococcales</taxon>
        <taxon>Microbacteriaceae</taxon>
        <taxon>Clavibacter</taxon>
    </lineage>
</organism>
<feature type="region of interest" description="Disordered" evidence="1">
    <location>
        <begin position="84"/>
        <end position="103"/>
    </location>
</feature>
<dbReference type="PROSITE" id="PS51318">
    <property type="entry name" value="TAT"/>
    <property type="match status" value="1"/>
</dbReference>
<proteinExistence type="predicted"/>
<feature type="chain" id="PRO_5012468185" description="Serine protease" evidence="2">
    <location>
        <begin position="35"/>
        <end position="334"/>
    </location>
</feature>
<evidence type="ECO:0000256" key="1">
    <source>
        <dbReference type="SAM" id="MobiDB-lite"/>
    </source>
</evidence>
<protein>
    <recommendedName>
        <fullName evidence="5">Serine protease</fullName>
    </recommendedName>
</protein>
<dbReference type="InterPro" id="IPR009003">
    <property type="entry name" value="Peptidase_S1_PA"/>
</dbReference>
<dbReference type="Proteomes" id="UP000195106">
    <property type="component" value="Unassembled WGS sequence"/>
</dbReference>
<evidence type="ECO:0000313" key="3">
    <source>
        <dbReference type="EMBL" id="OUE09464.1"/>
    </source>
</evidence>
<feature type="signal peptide" evidence="2">
    <location>
        <begin position="1"/>
        <end position="34"/>
    </location>
</feature>